<dbReference type="AlphaFoldDB" id="L0KZP0"/>
<dbReference type="Proteomes" id="UP000010866">
    <property type="component" value="Chromosome"/>
</dbReference>
<keyword evidence="1" id="KW-1133">Transmembrane helix</keyword>
<evidence type="ECO:0000313" key="2">
    <source>
        <dbReference type="EMBL" id="AGB50155.1"/>
    </source>
</evidence>
<reference evidence="3" key="1">
    <citation type="submission" date="2012-02" db="EMBL/GenBank/DDBJ databases">
        <title>Complete sequence of chromosome of Methanomethylovorans hollandica DSM 15978.</title>
        <authorList>
            <person name="Lucas S."/>
            <person name="Copeland A."/>
            <person name="Lapidus A."/>
            <person name="Glavina del Rio T."/>
            <person name="Dalin E."/>
            <person name="Tice H."/>
            <person name="Bruce D."/>
            <person name="Goodwin L."/>
            <person name="Pitluck S."/>
            <person name="Peters L."/>
            <person name="Mikhailova N."/>
            <person name="Held B."/>
            <person name="Kyrpides N."/>
            <person name="Mavromatis K."/>
            <person name="Ivanova N."/>
            <person name="Brettin T."/>
            <person name="Detter J.C."/>
            <person name="Han C."/>
            <person name="Larimer F."/>
            <person name="Land M."/>
            <person name="Hauser L."/>
            <person name="Markowitz V."/>
            <person name="Cheng J.-F."/>
            <person name="Hugenholtz P."/>
            <person name="Woyke T."/>
            <person name="Wu D."/>
            <person name="Spring S."/>
            <person name="Schroeder M."/>
            <person name="Brambilla E."/>
            <person name="Klenk H.-P."/>
            <person name="Eisen J.A."/>
        </authorList>
    </citation>
    <scope>NUCLEOTIDE SEQUENCE [LARGE SCALE GENOMIC DNA]</scope>
    <source>
        <strain evidence="3">DSM 15978 / NBRC 107637 / DMS1</strain>
    </source>
</reference>
<feature type="transmembrane region" description="Helical" evidence="1">
    <location>
        <begin position="365"/>
        <end position="385"/>
    </location>
</feature>
<dbReference type="EMBL" id="CP003362">
    <property type="protein sequence ID" value="AGB50155.1"/>
    <property type="molecule type" value="Genomic_DNA"/>
</dbReference>
<accession>L0KZP0</accession>
<feature type="transmembrane region" description="Helical" evidence="1">
    <location>
        <begin position="245"/>
        <end position="272"/>
    </location>
</feature>
<name>L0KZP0_METHD</name>
<feature type="transmembrane region" description="Helical" evidence="1">
    <location>
        <begin position="527"/>
        <end position="549"/>
    </location>
</feature>
<gene>
    <name evidence="2" type="ordered locus">Metho_1983</name>
</gene>
<keyword evidence="1" id="KW-0812">Transmembrane</keyword>
<dbReference type="STRING" id="867904.Metho_1983"/>
<feature type="transmembrane region" description="Helical" evidence="1">
    <location>
        <begin position="278"/>
        <end position="298"/>
    </location>
</feature>
<feature type="transmembrane region" description="Helical" evidence="1">
    <location>
        <begin position="58"/>
        <end position="81"/>
    </location>
</feature>
<proteinExistence type="predicted"/>
<feature type="transmembrane region" description="Helical" evidence="1">
    <location>
        <begin position="327"/>
        <end position="345"/>
    </location>
</feature>
<protein>
    <recommendedName>
        <fullName evidence="4">Archaeal flagella assembly protein J</fullName>
    </recommendedName>
</protein>
<organism evidence="2 3">
    <name type="scientific">Methanomethylovorans hollandica (strain DSM 15978 / NBRC 107637 / DMS1)</name>
    <dbReference type="NCBI Taxonomy" id="867904"/>
    <lineage>
        <taxon>Archaea</taxon>
        <taxon>Methanobacteriati</taxon>
        <taxon>Methanobacteriota</taxon>
        <taxon>Stenosarchaea group</taxon>
        <taxon>Methanomicrobia</taxon>
        <taxon>Methanosarcinales</taxon>
        <taxon>Methanosarcinaceae</taxon>
        <taxon>Methanomethylovorans</taxon>
    </lineage>
</organism>
<evidence type="ECO:0008006" key="4">
    <source>
        <dbReference type="Google" id="ProtNLM"/>
    </source>
</evidence>
<feature type="transmembrane region" description="Helical" evidence="1">
    <location>
        <begin position="87"/>
        <end position="107"/>
    </location>
</feature>
<dbReference type="HOGENOM" id="CLU_022751_0_0_2"/>
<keyword evidence="1" id="KW-0472">Membrane</keyword>
<feature type="transmembrane region" description="Helical" evidence="1">
    <location>
        <begin position="622"/>
        <end position="641"/>
    </location>
</feature>
<sequence length="645" mass="72384">MHNDNWYYRGCKFTWKHFSGFIKDHGEFKKKSETAVSPEHMNSLVYAGFDLEPYETTLFSYTGSAGIFLIILFTDTLFFRFTTISSGMLAAIAITSLILPIAALWYLSEYVKIHARHMKITSLGDMPEVMSYVVMSMKIVPNMEKAVHFAAENSNRPLSRDLRKMLWNLHLRVYAGMDDAVVQFSEMWGKNSEHFKRSLHLIRSSMSETDPAQRTLTLNRSLDIILDGTRNLMESYAAKLKLPTYVLYSIFILIPLALVALLPAMAVVGIRITTMNLVLMYDIILPLITFMYAEYVLMQRPASFVPQKIADTHPELEGLPYKRKKEFISAVVAGIAICSTGYILLQAGNPYGIISTAVLEGLMPTALLILLGISMMLSWYLNAAYGPYKRIRDKIIAMENEFADALFILGRRISEGRSAEEAFVHTAVNMKGASISEPFEKIAMNVACMRCELYSAIFDEEYGAFKNVYSERINTTMKLFLESVHKSHEAAGVAIVKLADHMTDLQEVERRIKESLYDMTSTMKSTACIFAPLIAGVTIALSEVIAKILQNVAHSISRLPPNVIPGPADISPENLELSIGPNMFMLSIGIYLILITTILIRFSTAIEYGGDKSQMMYELSRALPISIIVFSVSAIASRIIFRGFI</sequence>
<evidence type="ECO:0000256" key="1">
    <source>
        <dbReference type="SAM" id="Phobius"/>
    </source>
</evidence>
<feature type="transmembrane region" description="Helical" evidence="1">
    <location>
        <begin position="583"/>
        <end position="602"/>
    </location>
</feature>
<evidence type="ECO:0000313" key="3">
    <source>
        <dbReference type="Proteomes" id="UP000010866"/>
    </source>
</evidence>
<dbReference type="KEGG" id="mhz:Metho_1983"/>
<keyword evidence="3" id="KW-1185">Reference proteome</keyword>